<dbReference type="InterPro" id="IPR036503">
    <property type="entry name" value="Ald_Fedxn_OxRdtase_N_sf"/>
</dbReference>
<reference evidence="8" key="1">
    <citation type="journal article" date="2015" name="Nature">
        <title>Complex archaea that bridge the gap between prokaryotes and eukaryotes.</title>
        <authorList>
            <person name="Spang A."/>
            <person name="Saw J.H."/>
            <person name="Jorgensen S.L."/>
            <person name="Zaremba-Niedzwiedzka K."/>
            <person name="Martijn J."/>
            <person name="Lind A.E."/>
            <person name="van Eijk R."/>
            <person name="Schleper C."/>
            <person name="Guy L."/>
            <person name="Ettema T.J."/>
        </authorList>
    </citation>
    <scope>NUCLEOTIDE SEQUENCE</scope>
</reference>
<keyword evidence="6" id="KW-0411">Iron-sulfur</keyword>
<dbReference type="Pfam" id="PF02730">
    <property type="entry name" value="AFOR_N"/>
    <property type="match status" value="1"/>
</dbReference>
<sequence length="386" mass="40152">PADYAALGGRGMTSVIVSNEVPPTCDALGIHNKLVFAPGIVTGTSAPTSGRISVGGKSPLTGGIKEANAGSNFAQMLGRMRIGAIIVEGKHEGDDYYLLKVTKDGAEFMDANKWSGKGLYGVYKDLFKEFGDKMGICGVGIGAELLGAMSGVCFNDPEGLPSRYAGRGGLGAVMASKGLKFIVVDETGAPGVEIKDEEVFKKGTAKLVKALGDHDVTKPGGALNSYGTSVLVNLINEAGGLPQRNFSSGQDDNAEKISGEAKAEEIKKRGGKRPHFCSPGCVIQCSEIWTKPGGKDPVGVLEYENVWALGANCGIYDLDTIGELNRACNDLGIDTIEAGCTLAVAMEGGLCNFGDGEGALKLLEEIRKKTPTGKILVNGTEITGKV</sequence>
<dbReference type="InterPro" id="IPR036021">
    <property type="entry name" value="Tungsten_al_ferr_oxy-like_C"/>
</dbReference>
<evidence type="ECO:0000256" key="4">
    <source>
        <dbReference type="ARBA" id="ARBA00022723"/>
    </source>
</evidence>
<dbReference type="SMART" id="SM00790">
    <property type="entry name" value="AFOR_N"/>
    <property type="match status" value="1"/>
</dbReference>
<dbReference type="GO" id="GO:0009055">
    <property type="term" value="F:electron transfer activity"/>
    <property type="evidence" value="ECO:0007669"/>
    <property type="project" value="InterPro"/>
</dbReference>
<comment type="caution">
    <text evidence="8">The sequence shown here is derived from an EMBL/GenBank/DDBJ whole genome shotgun (WGS) entry which is preliminary data.</text>
</comment>
<accession>A0A0F9A1D1</accession>
<evidence type="ECO:0000256" key="1">
    <source>
        <dbReference type="ARBA" id="ARBA00001966"/>
    </source>
</evidence>
<evidence type="ECO:0000256" key="2">
    <source>
        <dbReference type="ARBA" id="ARBA00011032"/>
    </source>
</evidence>
<feature type="non-terminal residue" evidence="8">
    <location>
        <position position="386"/>
    </location>
</feature>
<proteinExistence type="inferred from homology"/>
<dbReference type="InterPro" id="IPR001203">
    <property type="entry name" value="OxRdtase_Ald_Fedxn_C"/>
</dbReference>
<keyword evidence="5" id="KW-0408">Iron</keyword>
<name>A0A0F9A1D1_9ZZZZ</name>
<keyword evidence="4" id="KW-0479">Metal-binding</keyword>
<comment type="similarity">
    <text evidence="2">Belongs to the AOR/FOR family.</text>
</comment>
<evidence type="ECO:0000256" key="3">
    <source>
        <dbReference type="ARBA" id="ARBA00022485"/>
    </source>
</evidence>
<comment type="cofactor">
    <cofactor evidence="1">
        <name>[4Fe-4S] cluster</name>
        <dbReference type="ChEBI" id="CHEBI:49883"/>
    </cofactor>
</comment>
<dbReference type="GO" id="GO:0046872">
    <property type="term" value="F:metal ion binding"/>
    <property type="evidence" value="ECO:0007669"/>
    <property type="project" value="UniProtKB-KW"/>
</dbReference>
<gene>
    <name evidence="8" type="ORF">LCGC14_2904060</name>
</gene>
<evidence type="ECO:0000313" key="8">
    <source>
        <dbReference type="EMBL" id="KKK72419.1"/>
    </source>
</evidence>
<dbReference type="InterPro" id="IPR013983">
    <property type="entry name" value="Ald_Fedxn_OxRdtase_N"/>
</dbReference>
<organism evidence="8">
    <name type="scientific">marine sediment metagenome</name>
    <dbReference type="NCBI Taxonomy" id="412755"/>
    <lineage>
        <taxon>unclassified sequences</taxon>
        <taxon>metagenomes</taxon>
        <taxon>ecological metagenomes</taxon>
    </lineage>
</organism>
<dbReference type="PANTHER" id="PTHR30038:SF0">
    <property type="entry name" value="TUNGSTEN-CONTAINING ALDEHYDE FERREDOXIN OXIDOREDUCTASE"/>
    <property type="match status" value="1"/>
</dbReference>
<dbReference type="AlphaFoldDB" id="A0A0F9A1D1"/>
<dbReference type="EMBL" id="LAZR01057262">
    <property type="protein sequence ID" value="KKK72419.1"/>
    <property type="molecule type" value="Genomic_DNA"/>
</dbReference>
<dbReference type="InterPro" id="IPR013984">
    <property type="entry name" value="Ald_Fedxn_OxRdtase_dom2"/>
</dbReference>
<evidence type="ECO:0000256" key="6">
    <source>
        <dbReference type="ARBA" id="ARBA00023014"/>
    </source>
</evidence>
<dbReference type="SUPFAM" id="SSF56228">
    <property type="entry name" value="Aldehyde ferredoxin oxidoreductase, N-terminal domain"/>
    <property type="match status" value="1"/>
</dbReference>
<feature type="non-terminal residue" evidence="8">
    <location>
        <position position="1"/>
    </location>
</feature>
<dbReference type="PANTHER" id="PTHR30038">
    <property type="entry name" value="ALDEHYDE FERREDOXIN OXIDOREDUCTASE"/>
    <property type="match status" value="1"/>
</dbReference>
<protein>
    <recommendedName>
        <fullName evidence="7">Aldehyde ferredoxin oxidoreductase N-terminal domain-containing protein</fullName>
    </recommendedName>
</protein>
<evidence type="ECO:0000256" key="5">
    <source>
        <dbReference type="ARBA" id="ARBA00023004"/>
    </source>
</evidence>
<dbReference type="InterPro" id="IPR051919">
    <property type="entry name" value="W-dependent_AOR"/>
</dbReference>
<dbReference type="Pfam" id="PF01314">
    <property type="entry name" value="AFOR_C"/>
    <property type="match status" value="1"/>
</dbReference>
<keyword evidence="3" id="KW-0004">4Fe-4S</keyword>
<evidence type="ECO:0000259" key="7">
    <source>
        <dbReference type="SMART" id="SM00790"/>
    </source>
</evidence>
<feature type="domain" description="Aldehyde ferredoxin oxidoreductase N-terminal" evidence="7">
    <location>
        <begin position="1"/>
        <end position="188"/>
    </location>
</feature>
<dbReference type="Gene3D" id="3.60.9.10">
    <property type="entry name" value="Aldehyde ferredoxin oxidoreductase, N-terminal domain"/>
    <property type="match status" value="1"/>
</dbReference>
<dbReference type="GO" id="GO:0051539">
    <property type="term" value="F:4 iron, 4 sulfur cluster binding"/>
    <property type="evidence" value="ECO:0007669"/>
    <property type="project" value="UniProtKB-KW"/>
</dbReference>
<dbReference type="GO" id="GO:0016625">
    <property type="term" value="F:oxidoreductase activity, acting on the aldehyde or oxo group of donors, iron-sulfur protein as acceptor"/>
    <property type="evidence" value="ECO:0007669"/>
    <property type="project" value="InterPro"/>
</dbReference>
<dbReference type="Gene3D" id="1.10.569.10">
    <property type="entry name" value="Aldehyde Ferredoxin Oxidoreductase Protein, subunit A, domain 2"/>
    <property type="match status" value="1"/>
</dbReference>
<dbReference type="SUPFAM" id="SSF48310">
    <property type="entry name" value="Aldehyde ferredoxin oxidoreductase, C-terminal domains"/>
    <property type="match status" value="1"/>
</dbReference>